<organism evidence="1 2">
    <name type="scientific">Ligilactobacillus equi DSM 15833 = JCM 10991</name>
    <dbReference type="NCBI Taxonomy" id="1423740"/>
    <lineage>
        <taxon>Bacteria</taxon>
        <taxon>Bacillati</taxon>
        <taxon>Bacillota</taxon>
        <taxon>Bacilli</taxon>
        <taxon>Lactobacillales</taxon>
        <taxon>Lactobacillaceae</taxon>
        <taxon>Ligilactobacillus</taxon>
    </lineage>
</organism>
<evidence type="ECO:0000313" key="2">
    <source>
        <dbReference type="Proteomes" id="UP000051048"/>
    </source>
</evidence>
<dbReference type="PATRIC" id="fig|1423740.3.peg.676"/>
<accession>A0A0R1TVJ6</accession>
<dbReference type="Proteomes" id="UP000051048">
    <property type="component" value="Unassembled WGS sequence"/>
</dbReference>
<gene>
    <name evidence="1" type="ORF">FC36_GL000630</name>
</gene>
<name>A0A0R1TVJ6_9LACO</name>
<dbReference type="OrthoDB" id="2166222at2"/>
<dbReference type="RefSeq" id="WP_023858937.1">
    <property type="nucleotide sequence ID" value="NZ_AZFH01000001.1"/>
</dbReference>
<dbReference type="AlphaFoldDB" id="A0A0R1TVJ6"/>
<protein>
    <recommendedName>
        <fullName evidence="3">Cysteine desulfurase</fullName>
    </recommendedName>
</protein>
<reference evidence="1 2" key="1">
    <citation type="journal article" date="2015" name="Genome Announc.">
        <title>Expanding the biotechnology potential of lactobacilli through comparative genomics of 213 strains and associated genera.</title>
        <authorList>
            <person name="Sun Z."/>
            <person name="Harris H.M."/>
            <person name="McCann A."/>
            <person name="Guo C."/>
            <person name="Argimon S."/>
            <person name="Zhang W."/>
            <person name="Yang X."/>
            <person name="Jeffery I.B."/>
            <person name="Cooney J.C."/>
            <person name="Kagawa T.F."/>
            <person name="Liu W."/>
            <person name="Song Y."/>
            <person name="Salvetti E."/>
            <person name="Wrobel A."/>
            <person name="Rasinkangas P."/>
            <person name="Parkhill J."/>
            <person name="Rea M.C."/>
            <person name="O'Sullivan O."/>
            <person name="Ritari J."/>
            <person name="Douillard F.P."/>
            <person name="Paul Ross R."/>
            <person name="Yang R."/>
            <person name="Briner A.E."/>
            <person name="Felis G.E."/>
            <person name="de Vos W.M."/>
            <person name="Barrangou R."/>
            <person name="Klaenhammer T.R."/>
            <person name="Caufield P.W."/>
            <person name="Cui Y."/>
            <person name="Zhang H."/>
            <person name="O'Toole P.W."/>
        </authorList>
    </citation>
    <scope>NUCLEOTIDE SEQUENCE [LARGE SCALE GENOMIC DNA]</scope>
    <source>
        <strain evidence="1 2">DSM 15833</strain>
    </source>
</reference>
<dbReference type="Gene3D" id="3.30.1820.10">
    <property type="entry name" value="Lp2179-like"/>
    <property type="match status" value="1"/>
</dbReference>
<dbReference type="InterPro" id="IPR014965">
    <property type="entry name" value="Amino_acid_metab_prot_put"/>
</dbReference>
<evidence type="ECO:0008006" key="3">
    <source>
        <dbReference type="Google" id="ProtNLM"/>
    </source>
</evidence>
<comment type="caution">
    <text evidence="1">The sequence shown here is derived from an EMBL/GenBank/DDBJ whole genome shotgun (WGS) entry which is preliminary data.</text>
</comment>
<dbReference type="Pfam" id="PF08866">
    <property type="entry name" value="DUF1831"/>
    <property type="match status" value="1"/>
</dbReference>
<sequence>MAYGKEASVLGSQDKYRLSDNIKKYSLLDVGFMQSKGGKFQLERSLDPFSPYNQGYKLKVVIAADMQTFKLATVTANGMREVNIYKSKEREESEKQLNFILAELLDRKILEKVN</sequence>
<dbReference type="InterPro" id="IPR035942">
    <property type="entry name" value="Lp2179-like_sf"/>
</dbReference>
<dbReference type="STRING" id="1423740.FC36_GL000630"/>
<dbReference type="SUPFAM" id="SSF160800">
    <property type="entry name" value="Lp2179-like"/>
    <property type="match status" value="1"/>
</dbReference>
<proteinExistence type="predicted"/>
<evidence type="ECO:0000313" key="1">
    <source>
        <dbReference type="EMBL" id="KRL85260.1"/>
    </source>
</evidence>
<dbReference type="EMBL" id="AZFH01000001">
    <property type="protein sequence ID" value="KRL85260.1"/>
    <property type="molecule type" value="Genomic_DNA"/>
</dbReference>